<keyword evidence="1" id="KW-1185">Reference proteome</keyword>
<proteinExistence type="predicted"/>
<reference evidence="2" key="1">
    <citation type="submission" date="2025-08" db="UniProtKB">
        <authorList>
            <consortium name="RefSeq"/>
        </authorList>
    </citation>
    <scope>IDENTIFICATION</scope>
    <source>
        <tissue evidence="2">Muscle</tissue>
    </source>
</reference>
<dbReference type="PANTHER" id="PTHR10974:SF1">
    <property type="entry name" value="FI08016P-RELATED"/>
    <property type="match status" value="1"/>
</dbReference>
<dbReference type="Pfam" id="PF02995">
    <property type="entry name" value="DUF229"/>
    <property type="match status" value="1"/>
</dbReference>
<organism evidence="1 2">
    <name type="scientific">Limulus polyphemus</name>
    <name type="common">Atlantic horseshoe crab</name>
    <dbReference type="NCBI Taxonomy" id="6850"/>
    <lineage>
        <taxon>Eukaryota</taxon>
        <taxon>Metazoa</taxon>
        <taxon>Ecdysozoa</taxon>
        <taxon>Arthropoda</taxon>
        <taxon>Chelicerata</taxon>
        <taxon>Merostomata</taxon>
        <taxon>Xiphosura</taxon>
        <taxon>Limulidae</taxon>
        <taxon>Limulus</taxon>
    </lineage>
</organism>
<sequence length="646" mass="75712">MILIQIFTNNRPQKLFFSSESDQKLTYSKSHLIDTLGCQIPKFSPFDPTIIQYYTNVSAKTICGGKPSFIEVKPNAHLEINESILKKYYGLFSTNISCSYKPIVRDPKLPASRTDNSFKLGQSKTLTFGISISEEFIIVQCNHNQNKLHKEYIPLTPIKKKVERKCQRNSKMFPIPNNLNVMFIGIDSVSKLNFLRHFKKTNNYLHEVLNPIELFGYTKVGDNTFPNLVPLLTGHFVEYYWNETNRNMFFDKLHFIWKDYAARGYRTMFAEDAPTIATFNYLKNGFQHPPTDYYFRPFALALEKSDVRKNSRKHCVQEKLEIKVVYNYVEQFLSTMSDKKFFMFAFITRLTHDVLNNAGYGDEPTFQLLKHLHAKGVINNTLFFFFSDHGIRFGKIRIKYIGKLEERMPFIFLMLPRWFLLKYPQISKNIYKNQRRLTTPFDLHATLVHLLKLTNDVERGPHVPFSTDKGISLFDEIPVNRTCNTAFILPHWCTCNVYKEVETTNSIVVKAARALLDTINQWLEKYKNKCEPLSIALVVESRVSVANEEILKFQKHIKNVNNRDMKHDDKVSAPEDYLLTVMTYPNKAIFESTVRYYREKNDFKVLNDVSRLDKYENQSKCINIARLRKFCACKRRKNHIDSFIGY</sequence>
<dbReference type="SUPFAM" id="SSF53649">
    <property type="entry name" value="Alkaline phosphatase-like"/>
    <property type="match status" value="1"/>
</dbReference>
<dbReference type="CDD" id="cd16021">
    <property type="entry name" value="ALP_like"/>
    <property type="match status" value="1"/>
</dbReference>
<dbReference type="RefSeq" id="XP_013781321.1">
    <property type="nucleotide sequence ID" value="XM_013925867.1"/>
</dbReference>
<evidence type="ECO:0000313" key="2">
    <source>
        <dbReference type="RefSeq" id="XP_013781321.1"/>
    </source>
</evidence>
<evidence type="ECO:0000313" key="1">
    <source>
        <dbReference type="Proteomes" id="UP000694941"/>
    </source>
</evidence>
<protein>
    <submittedName>
        <fullName evidence="2">Uncharacterized protein LOC106465633</fullName>
    </submittedName>
</protein>
<dbReference type="InterPro" id="IPR017850">
    <property type="entry name" value="Alkaline_phosphatase_core_sf"/>
</dbReference>
<dbReference type="InterPro" id="IPR004245">
    <property type="entry name" value="DUF229"/>
</dbReference>
<dbReference type="Proteomes" id="UP000694941">
    <property type="component" value="Unplaced"/>
</dbReference>
<name>A0ABM1BG38_LIMPO</name>
<dbReference type="Gene3D" id="3.40.720.10">
    <property type="entry name" value="Alkaline Phosphatase, subunit A"/>
    <property type="match status" value="1"/>
</dbReference>
<accession>A0ABM1BG38</accession>
<gene>
    <name evidence="2" type="primary">LOC106465633</name>
</gene>
<dbReference type="PANTHER" id="PTHR10974">
    <property type="entry name" value="FI08016P-RELATED"/>
    <property type="match status" value="1"/>
</dbReference>
<dbReference type="GeneID" id="106465633"/>